<evidence type="ECO:0000313" key="5">
    <source>
        <dbReference type="Proteomes" id="UP000502504"/>
    </source>
</evidence>
<keyword evidence="1" id="KW-0812">Transmembrane</keyword>
<keyword evidence="1" id="KW-0472">Membrane</keyword>
<dbReference type="EMBL" id="LHQL01000009">
    <property type="protein sequence ID" value="OOQ50794.1"/>
    <property type="molecule type" value="Genomic_DNA"/>
</dbReference>
<name>A0AAE7CL01_STRAT</name>
<gene>
    <name evidence="2" type="ORF">AFM16_16125</name>
    <name evidence="3" type="ORF">HCX60_16385</name>
</gene>
<evidence type="ECO:0000313" key="2">
    <source>
        <dbReference type="EMBL" id="OOQ50794.1"/>
    </source>
</evidence>
<evidence type="ECO:0000313" key="3">
    <source>
        <dbReference type="EMBL" id="QIT44932.1"/>
    </source>
</evidence>
<dbReference type="AlphaFoldDB" id="A0AAE7CL01"/>
<keyword evidence="4" id="KW-1185">Reference proteome</keyword>
<evidence type="ECO:0000256" key="1">
    <source>
        <dbReference type="SAM" id="Phobius"/>
    </source>
</evidence>
<evidence type="ECO:0000313" key="4">
    <source>
        <dbReference type="Proteomes" id="UP000190306"/>
    </source>
</evidence>
<feature type="transmembrane region" description="Helical" evidence="1">
    <location>
        <begin position="24"/>
        <end position="45"/>
    </location>
</feature>
<keyword evidence="1" id="KW-1133">Transmembrane helix</keyword>
<dbReference type="Proteomes" id="UP000502504">
    <property type="component" value="Chromosome"/>
</dbReference>
<proteinExistence type="predicted"/>
<reference evidence="3 5" key="2">
    <citation type="submission" date="2020-03" db="EMBL/GenBank/DDBJ databases">
        <title>Is there a link between lipid content and antibiotic production in Streptomyces?</title>
        <authorList>
            <person name="David M."/>
            <person name="Lejeune C."/>
            <person name="Abreu S."/>
            <person name="Thibessard A."/>
            <person name="Leblond P."/>
            <person name="Chaminade P."/>
            <person name="Virolle M.-J."/>
        </authorList>
    </citation>
    <scope>NUCLEOTIDE SEQUENCE [LARGE SCALE GENOMIC DNA]</scope>
    <source>
        <strain evidence="3 5">DSM 41481</strain>
    </source>
</reference>
<feature type="transmembrane region" description="Helical" evidence="1">
    <location>
        <begin position="57"/>
        <end position="76"/>
    </location>
</feature>
<sequence>MRMTTTAMTTGAPRQLPAGWMQRVAWTALVWCSLGMLVWVPFLYVAIRRGLPSDWGAFAAFALYECVTLPWAVITSEDDSDAFFGGAVIVTFLVASWLLLFAVFDAKTRPALAPAYGQPPYQQQPGYPYGR</sequence>
<feature type="transmembrane region" description="Helical" evidence="1">
    <location>
        <begin position="82"/>
        <end position="104"/>
    </location>
</feature>
<accession>A0AAE7CL01</accession>
<organism evidence="3 5">
    <name type="scientific">Streptomyces antibioticus</name>
    <dbReference type="NCBI Taxonomy" id="1890"/>
    <lineage>
        <taxon>Bacteria</taxon>
        <taxon>Bacillati</taxon>
        <taxon>Actinomycetota</taxon>
        <taxon>Actinomycetes</taxon>
        <taxon>Kitasatosporales</taxon>
        <taxon>Streptomycetaceae</taxon>
        <taxon>Streptomyces</taxon>
    </lineage>
</organism>
<dbReference type="Proteomes" id="UP000190306">
    <property type="component" value="Chromosome"/>
</dbReference>
<reference evidence="2 4" key="1">
    <citation type="submission" date="2015-07" db="EMBL/GenBank/DDBJ databases">
        <title>Draft Genome Sequence of Streptomyces antibioticus, IMRU 3720 reveals insights in the evolution of actinomycin biosynthetic gene clusters in Streptomyces.</title>
        <authorList>
            <person name="Crnovcic I."/>
            <person name="Ruckert C."/>
            <person name="Kalinowksi J."/>
            <person name="Keller U."/>
        </authorList>
    </citation>
    <scope>NUCLEOTIDE SEQUENCE [LARGE SCALE GENOMIC DNA]</scope>
    <source>
        <strain evidence="2 4">DSM 41481</strain>
    </source>
</reference>
<dbReference type="EMBL" id="CP050692">
    <property type="protein sequence ID" value="QIT44932.1"/>
    <property type="molecule type" value="Genomic_DNA"/>
</dbReference>
<protein>
    <submittedName>
        <fullName evidence="3">Uncharacterized protein</fullName>
    </submittedName>
</protein>